<feature type="domain" description="YdhG-like" evidence="2">
    <location>
        <begin position="69"/>
        <end position="159"/>
    </location>
</feature>
<dbReference type="EMBL" id="CAKXZT010000157">
    <property type="protein sequence ID" value="CAH2407377.1"/>
    <property type="molecule type" value="Genomic_DNA"/>
</dbReference>
<evidence type="ECO:0000313" key="4">
    <source>
        <dbReference type="Proteomes" id="UP001153050"/>
    </source>
</evidence>
<proteinExistence type="predicted"/>
<dbReference type="Gene3D" id="3.90.1150.200">
    <property type="match status" value="1"/>
</dbReference>
<evidence type="ECO:0000313" key="3">
    <source>
        <dbReference type="EMBL" id="CAH2407377.1"/>
    </source>
</evidence>
<dbReference type="RefSeq" id="WP_254021185.1">
    <property type="nucleotide sequence ID" value="NZ_CAKXZT010000157.1"/>
</dbReference>
<feature type="compositionally biased region" description="Low complexity" evidence="1">
    <location>
        <begin position="11"/>
        <end position="20"/>
    </location>
</feature>
<accession>A0ABM9EDI3</accession>
<evidence type="ECO:0000256" key="1">
    <source>
        <dbReference type="SAM" id="MobiDB-lite"/>
    </source>
</evidence>
<comment type="caution">
    <text evidence="3">The sequence shown here is derived from an EMBL/GenBank/DDBJ whole genome shotgun (WGS) entry which is preliminary data.</text>
</comment>
<organism evidence="3 4">
    <name type="scientific">Mesorhizobium escarrei</name>
    <dbReference type="NCBI Taxonomy" id="666018"/>
    <lineage>
        <taxon>Bacteria</taxon>
        <taxon>Pseudomonadati</taxon>
        <taxon>Pseudomonadota</taxon>
        <taxon>Alphaproteobacteria</taxon>
        <taxon>Hyphomicrobiales</taxon>
        <taxon>Phyllobacteriaceae</taxon>
        <taxon>Mesorhizobium</taxon>
    </lineage>
</organism>
<sequence>MADHTSEKSAKAAAKRVVATKPRKATPKPQSGKEAKPTLLAGGNPQIAKAEGDAPVQAYIAAMPGWKSDIGRRLDAIIVRTVPSVHKVVKWNSPFYGIEGQGWFLSFHVFTRYVKVTFFRGTSLRPVPPGESKHKEVRYLDVYEDQLDEAQFAAWVKQASQLPGERM</sequence>
<evidence type="ECO:0000259" key="2">
    <source>
        <dbReference type="Pfam" id="PF08818"/>
    </source>
</evidence>
<dbReference type="SUPFAM" id="SSF159888">
    <property type="entry name" value="YdhG-like"/>
    <property type="match status" value="1"/>
</dbReference>
<dbReference type="InterPro" id="IPR014922">
    <property type="entry name" value="YdhG-like"/>
</dbReference>
<name>A0ABM9EDI3_9HYPH</name>
<keyword evidence="4" id="KW-1185">Reference proteome</keyword>
<feature type="region of interest" description="Disordered" evidence="1">
    <location>
        <begin position="1"/>
        <end position="46"/>
    </location>
</feature>
<protein>
    <recommendedName>
        <fullName evidence="2">YdhG-like domain-containing protein</fullName>
    </recommendedName>
</protein>
<reference evidence="3 4" key="1">
    <citation type="submission" date="2022-03" db="EMBL/GenBank/DDBJ databases">
        <authorList>
            <person name="Brunel B."/>
        </authorList>
    </citation>
    <scope>NUCLEOTIDE SEQUENCE [LARGE SCALE GENOMIC DNA]</scope>
    <source>
        <strain evidence="3">STM5069sample</strain>
    </source>
</reference>
<dbReference type="Proteomes" id="UP001153050">
    <property type="component" value="Unassembled WGS sequence"/>
</dbReference>
<gene>
    <name evidence="3" type="ORF">MES5069_60029</name>
</gene>
<dbReference type="Pfam" id="PF08818">
    <property type="entry name" value="DUF1801"/>
    <property type="match status" value="1"/>
</dbReference>
<feature type="compositionally biased region" description="Basic and acidic residues" evidence="1">
    <location>
        <begin position="1"/>
        <end position="10"/>
    </location>
</feature>